<dbReference type="SUPFAM" id="SSF118203">
    <property type="entry name" value="Vacuolar ATP synthase subunit C"/>
    <property type="match status" value="1"/>
</dbReference>
<dbReference type="InterPro" id="IPR036132">
    <property type="entry name" value="Vac_ATP_synth_c_sf"/>
</dbReference>
<dbReference type="GO" id="GO:0005765">
    <property type="term" value="C:lysosomal membrane"/>
    <property type="evidence" value="ECO:0007669"/>
    <property type="project" value="TreeGrafter"/>
</dbReference>
<dbReference type="CDD" id="cd14785">
    <property type="entry name" value="V-ATPase_C"/>
    <property type="match status" value="1"/>
</dbReference>
<keyword evidence="7" id="KW-1185">Reference proteome</keyword>
<keyword evidence="6" id="KW-1133">Transmembrane helix</keyword>
<dbReference type="GO" id="GO:0046961">
    <property type="term" value="F:proton-transporting ATPase activity, rotational mechanism"/>
    <property type="evidence" value="ECO:0007669"/>
    <property type="project" value="InterPro"/>
</dbReference>
<evidence type="ECO:0000256" key="6">
    <source>
        <dbReference type="SAM" id="Phobius"/>
    </source>
</evidence>
<dbReference type="GO" id="GO:0000221">
    <property type="term" value="C:vacuolar proton-transporting V-type ATPase, V1 domain"/>
    <property type="evidence" value="ECO:0007669"/>
    <property type="project" value="TreeGrafter"/>
</dbReference>
<evidence type="ECO:0000313" key="7">
    <source>
        <dbReference type="Proteomes" id="UP000095280"/>
    </source>
</evidence>
<dbReference type="WBParaSite" id="maker-uti_cns_0017376-snap-gene-0.3-mRNA-1">
    <property type="protein sequence ID" value="maker-uti_cns_0017376-snap-gene-0.3-mRNA-1"/>
    <property type="gene ID" value="maker-uti_cns_0017376-snap-gene-0.3"/>
</dbReference>
<evidence type="ECO:0000256" key="4">
    <source>
        <dbReference type="ARBA" id="ARBA00023065"/>
    </source>
</evidence>
<keyword evidence="6" id="KW-0812">Transmembrane</keyword>
<organism evidence="7 8">
    <name type="scientific">Macrostomum lignano</name>
    <dbReference type="NCBI Taxonomy" id="282301"/>
    <lineage>
        <taxon>Eukaryota</taxon>
        <taxon>Metazoa</taxon>
        <taxon>Spiralia</taxon>
        <taxon>Lophotrochozoa</taxon>
        <taxon>Platyhelminthes</taxon>
        <taxon>Rhabditophora</taxon>
        <taxon>Macrostomorpha</taxon>
        <taxon>Macrostomida</taxon>
        <taxon>Macrostomidae</taxon>
        <taxon>Macrostomum</taxon>
    </lineage>
</organism>
<reference evidence="8" key="1">
    <citation type="submission" date="2016-11" db="UniProtKB">
        <authorList>
            <consortium name="WormBaseParasite"/>
        </authorList>
    </citation>
    <scope>IDENTIFICATION</scope>
</reference>
<feature type="compositionally biased region" description="Polar residues" evidence="5">
    <location>
        <begin position="130"/>
        <end position="140"/>
    </location>
</feature>
<evidence type="ECO:0000256" key="3">
    <source>
        <dbReference type="ARBA" id="ARBA00022781"/>
    </source>
</evidence>
<keyword evidence="4" id="KW-0406">Ion transport</keyword>
<feature type="region of interest" description="Disordered" evidence="5">
    <location>
        <begin position="124"/>
        <end position="159"/>
    </location>
</feature>
<evidence type="ECO:0000256" key="2">
    <source>
        <dbReference type="ARBA" id="ARBA00022448"/>
    </source>
</evidence>
<dbReference type="Pfam" id="PF03223">
    <property type="entry name" value="V-ATPase_C"/>
    <property type="match status" value="1"/>
</dbReference>
<dbReference type="InterPro" id="IPR004907">
    <property type="entry name" value="ATPase_V1-cplx_csu"/>
</dbReference>
<dbReference type="Proteomes" id="UP000095280">
    <property type="component" value="Unplaced"/>
</dbReference>
<protein>
    <submittedName>
        <fullName evidence="8">V-type proton ATPase subunit C</fullName>
    </submittedName>
</protein>
<feature type="transmembrane region" description="Helical" evidence="6">
    <location>
        <begin position="89"/>
        <end position="113"/>
    </location>
</feature>
<keyword evidence="3" id="KW-0375">Hydrogen ion transport</keyword>
<dbReference type="PANTHER" id="PTHR10137:SF0">
    <property type="entry name" value="V-TYPE PROTON ATPASE SUBUNIT C"/>
    <property type="match status" value="1"/>
</dbReference>
<dbReference type="Gene3D" id="1.20.1460.10">
    <property type="entry name" value="subunit c (vma5p) of the yeast v-atpase, domain 2"/>
    <property type="match status" value="1"/>
</dbReference>
<keyword evidence="6" id="KW-0472">Membrane</keyword>
<evidence type="ECO:0000256" key="5">
    <source>
        <dbReference type="SAM" id="MobiDB-lite"/>
    </source>
</evidence>
<dbReference type="PANTHER" id="PTHR10137">
    <property type="entry name" value="V-TYPE PROTON ATPASE SUBUNIT C"/>
    <property type="match status" value="1"/>
</dbReference>
<feature type="region of interest" description="Disordered" evidence="5">
    <location>
        <begin position="498"/>
        <end position="520"/>
    </location>
</feature>
<sequence>SESTTEASVYLVRLDLLTPAGELADPANRAAFQQEAARLRTGINSLPGLGDCAKFNATFWARGDCIIDGNGSCPSPGDNSPASSRGSEMAAIASAVVSVAFVAFTALAAVVLVKRQRVKEQQRQQQQQECTSDGATSCEPQVQLRRDQQQQQQQPKSETTVELELQPMQAHTAASWIVRPPLPAGPRLSSMGWLNLAYNPDFDDSDFTAMKGDDEANGALPSRVTRFRAVGDVDEAEARRQFSRLGSPAGGSDAASAATAAAFYWVGDASSQPGQTGLSFVLADASGHGDNDNERFLELLWACGGAAVSLDPGFVGWLESRSTTSTSSSRFYLTGWARSSFPCHSVTTATMHCLDSNLSKRIRVCQLAGGLSRSPDSSPASPAEFVRFAHACAANQPTTSATPTAAIGRGLSEASLLPLLLLAAKRTRLTDAGGGGGVASCDLLRLAAGLRRQCPLAVANEAHYLFVMRCLHAYACLVEIQQQPSVLEAASSAAARAQTLRNSSMPSRSAPAKSNARRTRLSSRLMPAAEKMPDICEGNAIAKTDLLRRSRRFEIVLKHAVRREDARIEAGGRVALVAVGPPIRHAAHGRGRSTRRFGERAAPRCLEFACRSPTGSGRLKVDKLFEQRVVQRNAHLSAGGANVVSAQLAGAGLVIESERVFKIFEALVVHSFQLGAQRGDQSTAPVLAAKEMLGRPTVQQVADSVGIGLVQDAETAAGLFSGQQGLVRHQVFASLAASVASSIGVADGLSSSPAEPTGRVGRDAERGVVFVQILRQQAHLSAVGAPAERSLLGVHLSGFKAVHESLLVEVVMDYWLISLPGEKTPQQAFDKLNAITSTLSVNWKFNTPELKVGTLDVLVGLSDELAKHDTFCEATTRRVVSVLSDVLEGGQTKLQESLKVNGLDLESYLTRFTWETGKYPPKQPLPSLTEIIVGQVAKIEADLKTRAKNYLDLKNNLSQLDRKETGSLMTKNLGALVKREHFVLDSDYLITLLVVVPQASANDWWLKYERLADFVVPRSSQLVTQDSDHMLVTVTLFRRCQDDFKHKCRENKFMVRDFVYDEKSLQDSKNERARLADDKQRQYAPLVRWLSVNFSESFIAWVHIKALRVFVESVLRYGLPVNFQPVLMRPNRKTAKKLRDTLASTYRYLDHMGGTPVEMGGAEMTGLMPTQQAYHPYVFYEISINMMDSTGKKNTF</sequence>
<evidence type="ECO:0000313" key="8">
    <source>
        <dbReference type="WBParaSite" id="maker-uti_cns_0017376-snap-gene-0.3-mRNA-1"/>
    </source>
</evidence>
<accession>A0A1I8IVF7</accession>
<proteinExistence type="inferred from homology"/>
<comment type="similarity">
    <text evidence="1">Belongs to the V-ATPase C subunit family.</text>
</comment>
<dbReference type="Gene3D" id="3.30.70.1180">
    <property type="entry name" value="Vacuolar atp synthase subunit c, domain 1"/>
    <property type="match status" value="1"/>
</dbReference>
<keyword evidence="2" id="KW-0813">Transport</keyword>
<evidence type="ECO:0000256" key="1">
    <source>
        <dbReference type="ARBA" id="ARBA00006138"/>
    </source>
</evidence>
<dbReference type="FunFam" id="3.30.70.100:FF:000002">
    <property type="entry name" value="V-type proton ATPase subunit C"/>
    <property type="match status" value="1"/>
</dbReference>
<name>A0A1I8IVF7_9PLAT</name>
<dbReference type="Gene3D" id="3.30.70.100">
    <property type="match status" value="1"/>
</dbReference>
<dbReference type="AlphaFoldDB" id="A0A1I8IVF7"/>